<dbReference type="Proteomes" id="UP000494040">
    <property type="component" value="Unassembled WGS sequence"/>
</dbReference>
<feature type="compositionally biased region" description="Basic and acidic residues" evidence="1">
    <location>
        <begin position="103"/>
        <end position="116"/>
    </location>
</feature>
<feature type="compositionally biased region" description="Basic and acidic residues" evidence="1">
    <location>
        <begin position="7"/>
        <end position="45"/>
    </location>
</feature>
<dbReference type="CTD" id="34170"/>
<evidence type="ECO:0000313" key="3">
    <source>
        <dbReference type="Proteomes" id="UP000494040"/>
    </source>
</evidence>
<evidence type="ECO:0000256" key="1">
    <source>
        <dbReference type="SAM" id="MobiDB-lite"/>
    </source>
</evidence>
<organism evidence="2 3">
    <name type="scientific">Cimex lectularius</name>
    <name type="common">Bed bug</name>
    <name type="synonym">Acanthia lectularia</name>
    <dbReference type="NCBI Taxonomy" id="79782"/>
    <lineage>
        <taxon>Eukaryota</taxon>
        <taxon>Metazoa</taxon>
        <taxon>Ecdysozoa</taxon>
        <taxon>Arthropoda</taxon>
        <taxon>Hexapoda</taxon>
        <taxon>Insecta</taxon>
        <taxon>Pterygota</taxon>
        <taxon>Neoptera</taxon>
        <taxon>Paraneoptera</taxon>
        <taxon>Hemiptera</taxon>
        <taxon>Heteroptera</taxon>
        <taxon>Panheteroptera</taxon>
        <taxon>Cimicomorpha</taxon>
        <taxon>Cimicidae</taxon>
        <taxon>Cimex</taxon>
    </lineage>
</organism>
<dbReference type="KEGG" id="clec:106670252"/>
<feature type="compositionally biased region" description="Acidic residues" evidence="1">
    <location>
        <begin position="202"/>
        <end position="217"/>
    </location>
</feature>
<feature type="compositionally biased region" description="Basic and acidic residues" evidence="1">
    <location>
        <begin position="64"/>
        <end position="77"/>
    </location>
</feature>
<keyword evidence="3" id="KW-1185">Reference proteome</keyword>
<feature type="compositionally biased region" description="Basic and acidic residues" evidence="1">
    <location>
        <begin position="175"/>
        <end position="195"/>
    </location>
</feature>
<dbReference type="RefSeq" id="XP_014255905.1">
    <property type="nucleotide sequence ID" value="XM_014400419.2"/>
</dbReference>
<evidence type="ECO:0000313" key="2">
    <source>
        <dbReference type="EnsemblMetazoa" id="XP_014255905.1"/>
    </source>
</evidence>
<sequence length="430" mass="48938">MKKKKKLLLEEKNKTEDKPEQQVEKMEDQPHNQPDENMKYDSTDKNTKKKWFIRTFYLLCRDRSMPSHSDDEMKAEDLPEGNQKNTMGGKHSKRSVDISTPSAEKDDVSEKVEGDNKLQNGTFHIEELNEKEEKPKDQCENTEEQPQNESDADKKLETTNNKKKKKWSFRSLSFSKKDKSKPAMVKEETKPDELAPSKSSQEETETVEQKEDCEESQDNLHPAEESSTEAKKSEDKLENPEELQAEPTKPMKEDENLDSDPAIQSDRKEEPDDVTNNERKDESGVESVQPNNERKEDSGVESFQASTEQKIILEEKSIEEESSETKIEKTSVIKTNNISITEISVLKTECTQEINMKIEGSLALNESLDLNNETEEINGAGESLADELFDDNNEGVKENGLPDAKDLKTIQVLGESEVQQNGENITTKAD</sequence>
<dbReference type="GeneID" id="106670252"/>
<feature type="compositionally biased region" description="Basic and acidic residues" evidence="1">
    <location>
        <begin position="221"/>
        <end position="239"/>
    </location>
</feature>
<protein>
    <submittedName>
        <fullName evidence="2">Uncharacterized protein</fullName>
    </submittedName>
</protein>
<reference evidence="2" key="1">
    <citation type="submission" date="2022-01" db="UniProtKB">
        <authorList>
            <consortium name="EnsemblMetazoa"/>
        </authorList>
    </citation>
    <scope>IDENTIFICATION</scope>
</reference>
<feature type="compositionally biased region" description="Basic and acidic residues" evidence="1">
    <location>
        <begin position="265"/>
        <end position="283"/>
    </location>
</feature>
<dbReference type="AlphaFoldDB" id="A0A8I6S2E5"/>
<accession>A0A8I6S2E5</accession>
<feature type="compositionally biased region" description="Basic and acidic residues" evidence="1">
    <location>
        <begin position="124"/>
        <end position="139"/>
    </location>
</feature>
<feature type="region of interest" description="Disordered" evidence="1">
    <location>
        <begin position="64"/>
        <end position="329"/>
    </location>
</feature>
<proteinExistence type="predicted"/>
<feature type="region of interest" description="Disordered" evidence="1">
    <location>
        <begin position="1"/>
        <end position="45"/>
    </location>
</feature>
<dbReference type="EnsemblMetazoa" id="XM_014400419.2">
    <property type="protein sequence ID" value="XP_014255905.1"/>
    <property type="gene ID" value="LOC106670252"/>
</dbReference>
<name>A0A8I6S2E5_CIMLE</name>